<sequence>MRSGKLSFRTCTRLLPTAPSLRLTSQRYEIKRKLIMLHHQRSMRKKKDHRVYSSLETLTATL</sequence>
<name>J9H4M9_9ZZZZ</name>
<gene>
    <name evidence="1" type="ORF">EVA_03096</name>
</gene>
<comment type="caution">
    <text evidence="1">The sequence shown here is derived from an EMBL/GenBank/DDBJ whole genome shotgun (WGS) entry which is preliminary data.</text>
</comment>
<dbReference type="AlphaFoldDB" id="J9H4M9"/>
<reference evidence="1" key="1">
    <citation type="journal article" date="2012" name="PLoS ONE">
        <title>Gene sets for utilization of primary and secondary nutrition supplies in the distal gut of endangered iberian lynx.</title>
        <authorList>
            <person name="Alcaide M."/>
            <person name="Messina E."/>
            <person name="Richter M."/>
            <person name="Bargiela R."/>
            <person name="Peplies J."/>
            <person name="Huws S.A."/>
            <person name="Newbold C.J."/>
            <person name="Golyshin P.N."/>
            <person name="Simon M.A."/>
            <person name="Lopez G."/>
            <person name="Yakimov M.M."/>
            <person name="Ferrer M."/>
        </authorList>
    </citation>
    <scope>NUCLEOTIDE SEQUENCE</scope>
</reference>
<evidence type="ECO:0000313" key="1">
    <source>
        <dbReference type="EMBL" id="EJX08800.1"/>
    </source>
</evidence>
<proteinExistence type="predicted"/>
<dbReference type="EMBL" id="AMCI01000540">
    <property type="protein sequence ID" value="EJX08800.1"/>
    <property type="molecule type" value="Genomic_DNA"/>
</dbReference>
<organism evidence="1">
    <name type="scientific">gut metagenome</name>
    <dbReference type="NCBI Taxonomy" id="749906"/>
    <lineage>
        <taxon>unclassified sequences</taxon>
        <taxon>metagenomes</taxon>
        <taxon>organismal metagenomes</taxon>
    </lineage>
</organism>
<accession>J9H4M9</accession>
<protein>
    <submittedName>
        <fullName evidence="1">Uncharacterized protein</fullName>
    </submittedName>
</protein>